<comment type="similarity">
    <text evidence="1">Belongs to the eukaryotic ribosomal protein eS17 family.</text>
</comment>
<dbReference type="GO" id="GO:0005840">
    <property type="term" value="C:ribosome"/>
    <property type="evidence" value="ECO:0007669"/>
    <property type="project" value="UniProtKB-KW"/>
</dbReference>
<dbReference type="HAMAP" id="MF_00511">
    <property type="entry name" value="Ribosomal_eS17"/>
    <property type="match status" value="1"/>
</dbReference>
<dbReference type="EMBL" id="CDSF01000002">
    <property type="protein sequence ID" value="CEO94766.1"/>
    <property type="molecule type" value="Genomic_DNA"/>
</dbReference>
<name>A0A0G4IHR2_PLABS</name>
<keyword evidence="5" id="KW-0496">Mitochondrion</keyword>
<evidence type="ECO:0008006" key="8">
    <source>
        <dbReference type="Google" id="ProtNLM"/>
    </source>
</evidence>
<dbReference type="InterPro" id="IPR001210">
    <property type="entry name" value="Ribosomal_eS17"/>
</dbReference>
<dbReference type="SUPFAM" id="SSF116820">
    <property type="entry name" value="Rps17e-like"/>
    <property type="match status" value="1"/>
</dbReference>
<dbReference type="EMBL" id="OVEO01000010">
    <property type="protein sequence ID" value="SPQ98728.1"/>
    <property type="molecule type" value="Genomic_DNA"/>
</dbReference>
<dbReference type="FunFam" id="1.10.60.20:FF:000001">
    <property type="entry name" value="40S ribosomal protein S17"/>
    <property type="match status" value="1"/>
</dbReference>
<keyword evidence="3" id="KW-0687">Ribonucleoprotein</keyword>
<geneLocation type="mitochondrion" evidence="5"/>
<gene>
    <name evidence="4" type="ORF">PBRA_003579</name>
    <name evidence="5" type="ORF">PLBR_LOCUS5943</name>
</gene>
<dbReference type="NCBIfam" id="NF002242">
    <property type="entry name" value="PRK01151.1"/>
    <property type="match status" value="1"/>
</dbReference>
<dbReference type="Gene3D" id="1.10.60.20">
    <property type="entry name" value="Ribosomal protein S17e-like"/>
    <property type="match status" value="1"/>
</dbReference>
<dbReference type="PANTHER" id="PTHR10732:SF0">
    <property type="entry name" value="40S RIBOSOMAL PROTEIN S17"/>
    <property type="match status" value="1"/>
</dbReference>
<evidence type="ECO:0000256" key="1">
    <source>
        <dbReference type="ARBA" id="ARBA00010444"/>
    </source>
</evidence>
<evidence type="ECO:0000313" key="7">
    <source>
        <dbReference type="Proteomes" id="UP000290189"/>
    </source>
</evidence>
<organism evidence="4 6">
    <name type="scientific">Plasmodiophora brassicae</name>
    <name type="common">Clubroot disease agent</name>
    <dbReference type="NCBI Taxonomy" id="37360"/>
    <lineage>
        <taxon>Eukaryota</taxon>
        <taxon>Sar</taxon>
        <taxon>Rhizaria</taxon>
        <taxon>Endomyxa</taxon>
        <taxon>Phytomyxea</taxon>
        <taxon>Plasmodiophorida</taxon>
        <taxon>Plasmodiophoridae</taxon>
        <taxon>Plasmodiophora</taxon>
    </lineage>
</organism>
<evidence type="ECO:0000256" key="3">
    <source>
        <dbReference type="ARBA" id="ARBA00023274"/>
    </source>
</evidence>
<dbReference type="STRING" id="37360.A0A0G4IHR2"/>
<dbReference type="OMA" id="MKRIQQG"/>
<dbReference type="GO" id="GO:0006412">
    <property type="term" value="P:translation"/>
    <property type="evidence" value="ECO:0007669"/>
    <property type="project" value="InterPro"/>
</dbReference>
<keyword evidence="6" id="KW-1185">Reference proteome</keyword>
<reference evidence="5 7" key="2">
    <citation type="submission" date="2018-03" db="EMBL/GenBank/DDBJ databases">
        <authorList>
            <person name="Fogelqvist J."/>
        </authorList>
    </citation>
    <scope>NUCLEOTIDE SEQUENCE [LARGE SCALE GENOMIC DNA]</scope>
</reference>
<reference evidence="4 6" key="1">
    <citation type="submission" date="2015-02" db="EMBL/GenBank/DDBJ databases">
        <authorList>
            <person name="Chooi Y.-H."/>
        </authorList>
    </citation>
    <scope>NUCLEOTIDE SEQUENCE [LARGE SCALE GENOMIC DNA]</scope>
    <source>
        <strain evidence="4">E3</strain>
    </source>
</reference>
<dbReference type="Proteomes" id="UP000290189">
    <property type="component" value="Unassembled WGS sequence"/>
</dbReference>
<dbReference type="GO" id="GO:1990904">
    <property type="term" value="C:ribonucleoprotein complex"/>
    <property type="evidence" value="ECO:0007669"/>
    <property type="project" value="UniProtKB-KW"/>
</dbReference>
<proteinExistence type="inferred from homology"/>
<evidence type="ECO:0000256" key="2">
    <source>
        <dbReference type="ARBA" id="ARBA00022980"/>
    </source>
</evidence>
<dbReference type="AlphaFoldDB" id="A0A0G4IHR2"/>
<dbReference type="OrthoDB" id="1727351at2759"/>
<accession>A0A0G4IHR2</accession>
<keyword evidence="2" id="KW-0689">Ribosomal protein</keyword>
<dbReference type="Pfam" id="PF00833">
    <property type="entry name" value="Ribosomal_S17e"/>
    <property type="match status" value="1"/>
</dbReference>
<dbReference type="Proteomes" id="UP000039324">
    <property type="component" value="Unassembled WGS sequence"/>
</dbReference>
<sequence>MGRVRTKLVKRASRHIIEKYYSKLTLDFDINKKIVDEVAIVPSKRVRNKIAGYTTHLMKRIQRGPVRGISLKLQEEERERRLDYVPEKSAINTSSISVSEEVKEMLESIKFADIPGLKVESPTPAYQGRPQRSQRA</sequence>
<dbReference type="InterPro" id="IPR036401">
    <property type="entry name" value="Ribosomal_eS17_sf"/>
</dbReference>
<protein>
    <recommendedName>
        <fullName evidence="8">40S ribosomal protein S17</fullName>
    </recommendedName>
</protein>
<dbReference type="GO" id="GO:0003735">
    <property type="term" value="F:structural constituent of ribosome"/>
    <property type="evidence" value="ECO:0007669"/>
    <property type="project" value="InterPro"/>
</dbReference>
<evidence type="ECO:0000313" key="5">
    <source>
        <dbReference type="EMBL" id="SPQ98728.1"/>
    </source>
</evidence>
<dbReference type="PROSITE" id="PS00712">
    <property type="entry name" value="RIBOSOMAL_S17E"/>
    <property type="match status" value="1"/>
</dbReference>
<evidence type="ECO:0000313" key="4">
    <source>
        <dbReference type="EMBL" id="CEO94766.1"/>
    </source>
</evidence>
<evidence type="ECO:0000313" key="6">
    <source>
        <dbReference type="Proteomes" id="UP000039324"/>
    </source>
</evidence>
<dbReference type="GO" id="GO:0005829">
    <property type="term" value="C:cytosol"/>
    <property type="evidence" value="ECO:0007669"/>
    <property type="project" value="UniProtKB-ARBA"/>
</dbReference>
<dbReference type="InterPro" id="IPR018273">
    <property type="entry name" value="Ribosomal_eS17_CS"/>
</dbReference>
<dbReference type="PANTHER" id="PTHR10732">
    <property type="entry name" value="40S RIBOSOMAL PROTEIN S17"/>
    <property type="match status" value="1"/>
</dbReference>